<comment type="similarity">
    <text evidence="1">Belongs to the NAD(P)-dependent epimerase/dehydratase family.</text>
</comment>
<dbReference type="InterPro" id="IPR001509">
    <property type="entry name" value="Epimerase_deHydtase"/>
</dbReference>
<dbReference type="Gene3D" id="3.40.50.720">
    <property type="entry name" value="NAD(P)-binding Rossmann-like Domain"/>
    <property type="match status" value="1"/>
</dbReference>
<evidence type="ECO:0000313" key="3">
    <source>
        <dbReference type="EMBL" id="SHK08480.1"/>
    </source>
</evidence>
<dbReference type="Proteomes" id="UP000184536">
    <property type="component" value="Unassembled WGS sequence"/>
</dbReference>
<organism evidence="3 4">
    <name type="scientific">Geosporobacter subterraneus DSM 17957</name>
    <dbReference type="NCBI Taxonomy" id="1121919"/>
    <lineage>
        <taxon>Bacteria</taxon>
        <taxon>Bacillati</taxon>
        <taxon>Bacillota</taxon>
        <taxon>Clostridia</taxon>
        <taxon>Peptostreptococcales</taxon>
        <taxon>Thermotaleaceae</taxon>
        <taxon>Geosporobacter</taxon>
    </lineage>
</organism>
<feature type="domain" description="NAD-dependent epimerase/dehydratase" evidence="2">
    <location>
        <begin position="7"/>
        <end position="241"/>
    </location>
</feature>
<dbReference type="STRING" id="1121919.SAMN02745975_03606"/>
<evidence type="ECO:0000313" key="4">
    <source>
        <dbReference type="Proteomes" id="UP000184536"/>
    </source>
</evidence>
<dbReference type="PRINTS" id="PR01713">
    <property type="entry name" value="NUCEPIMERASE"/>
</dbReference>
<dbReference type="SUPFAM" id="SSF51735">
    <property type="entry name" value="NAD(P)-binding Rossmann-fold domains"/>
    <property type="match status" value="1"/>
</dbReference>
<sequence length="315" mass="35470">MNNPRTVVVTGGAGVIGSHLVDHILKMGYSVIVIDNLSSGNLKNLAENKNLHFIQADVCDKETKNIYVKFQPFIIFHLAAHYANELSIKEPEIDLETNTKGTLVQLEIARQLGIKRFVYASSSCIYAPTSEALKENDLAMPHTPYGISKLAGEYYCNFYSKIYGLPITIIRYFNAYGPREDFNQYRGVVPRFIEKAIHGLPIIITGNGEETRDFTFVNDSVEGTVLAALMEEGKNQVFNIGTGKAVTILQLAETIKKVSKSSSPIEYLSRRGWDETISRNANIEKAQQMIGYDPQYDLEQGLEETVFWYQKSKYK</sequence>
<dbReference type="InterPro" id="IPR036291">
    <property type="entry name" value="NAD(P)-bd_dom_sf"/>
</dbReference>
<dbReference type="EMBL" id="FQZV01000071">
    <property type="protein sequence ID" value="SHK08480.1"/>
    <property type="molecule type" value="Genomic_DNA"/>
</dbReference>
<name>A0A1M6PKN3_9FIRM</name>
<dbReference type="PANTHER" id="PTHR43000">
    <property type="entry name" value="DTDP-D-GLUCOSE 4,6-DEHYDRATASE-RELATED"/>
    <property type="match status" value="1"/>
</dbReference>
<dbReference type="Pfam" id="PF01370">
    <property type="entry name" value="Epimerase"/>
    <property type="match status" value="1"/>
</dbReference>
<accession>A0A1M6PKN3</accession>
<evidence type="ECO:0000259" key="2">
    <source>
        <dbReference type="Pfam" id="PF01370"/>
    </source>
</evidence>
<dbReference type="Gene3D" id="3.90.25.10">
    <property type="entry name" value="UDP-galactose 4-epimerase, domain 1"/>
    <property type="match status" value="1"/>
</dbReference>
<gene>
    <name evidence="3" type="ORF">SAMN02745975_03606</name>
</gene>
<proteinExistence type="inferred from homology"/>
<protein>
    <submittedName>
        <fullName evidence="3">Nucleoside-diphosphate-sugar epimerase</fullName>
    </submittedName>
</protein>
<evidence type="ECO:0000256" key="1">
    <source>
        <dbReference type="ARBA" id="ARBA00007637"/>
    </source>
</evidence>
<reference evidence="4" key="1">
    <citation type="submission" date="2016-11" db="EMBL/GenBank/DDBJ databases">
        <authorList>
            <person name="Varghese N."/>
            <person name="Submissions S."/>
        </authorList>
    </citation>
    <scope>NUCLEOTIDE SEQUENCE [LARGE SCALE GENOMIC DNA]</scope>
    <source>
        <strain evidence="4">DSM 17957</strain>
    </source>
</reference>
<keyword evidence="4" id="KW-1185">Reference proteome</keyword>
<dbReference type="RefSeq" id="WP_190014710.1">
    <property type="nucleotide sequence ID" value="NZ_FQZV01000071.1"/>
</dbReference>
<dbReference type="AlphaFoldDB" id="A0A1M6PKN3"/>